<evidence type="ECO:0000256" key="1">
    <source>
        <dbReference type="ARBA" id="ARBA00001946"/>
    </source>
</evidence>
<dbReference type="Gene3D" id="3.90.79.10">
    <property type="entry name" value="Nucleoside Triphosphate Pyrophosphohydrolase"/>
    <property type="match status" value="1"/>
</dbReference>
<comment type="cofactor">
    <cofactor evidence="2">
        <name>Zn(2+)</name>
        <dbReference type="ChEBI" id="CHEBI:29105"/>
    </cofactor>
</comment>
<name>Q2FL28_METHJ</name>
<reference evidence="12" key="1">
    <citation type="journal article" date="2016" name="Stand. Genomic Sci.">
        <title>Complete genome sequence of Methanospirillum hungatei type strain JF1.</title>
        <authorList>
            <person name="Gunsalus R.P."/>
            <person name="Cook L.E."/>
            <person name="Crable B."/>
            <person name="Rohlin L."/>
            <person name="McDonald E."/>
            <person name="Mouttaki H."/>
            <person name="Sieber J.R."/>
            <person name="Poweleit N."/>
            <person name="Zhou H."/>
            <person name="Lapidus A.L."/>
            <person name="Daligault H.E."/>
            <person name="Land M."/>
            <person name="Gilna P."/>
            <person name="Ivanova N."/>
            <person name="Kyrpides N."/>
            <person name="Culley D.E."/>
            <person name="McInerney M.J."/>
        </authorList>
    </citation>
    <scope>NUCLEOTIDE SEQUENCE [LARGE SCALE GENOMIC DNA]</scope>
    <source>
        <strain evidence="12">ATCC 27890 / DSM 864 / NBRC 100397 / JF-1</strain>
    </source>
</reference>
<dbReference type="InterPro" id="IPR020476">
    <property type="entry name" value="Nudix_hydrolase"/>
</dbReference>
<dbReference type="KEGG" id="mhu:Mhun_1582"/>
<keyword evidence="8" id="KW-0520">NAD</keyword>
<evidence type="ECO:0000256" key="4">
    <source>
        <dbReference type="ARBA" id="ARBA00012381"/>
    </source>
</evidence>
<dbReference type="eggNOG" id="arCOG01076">
    <property type="taxonomic scope" value="Archaea"/>
</dbReference>
<keyword evidence="6 11" id="KW-0378">Hydrolase</keyword>
<evidence type="ECO:0000256" key="2">
    <source>
        <dbReference type="ARBA" id="ARBA00001947"/>
    </source>
</evidence>
<dbReference type="GO" id="GO:0005829">
    <property type="term" value="C:cytosol"/>
    <property type="evidence" value="ECO:0007669"/>
    <property type="project" value="TreeGrafter"/>
</dbReference>
<evidence type="ECO:0000256" key="3">
    <source>
        <dbReference type="ARBA" id="ARBA00009595"/>
    </source>
</evidence>
<dbReference type="Pfam" id="PF09297">
    <property type="entry name" value="Zn_ribbon_NUD"/>
    <property type="match status" value="1"/>
</dbReference>
<dbReference type="Proteomes" id="UP000001941">
    <property type="component" value="Chromosome"/>
</dbReference>
<dbReference type="PROSITE" id="PS51462">
    <property type="entry name" value="NUDIX"/>
    <property type="match status" value="1"/>
</dbReference>
<comment type="similarity">
    <text evidence="3">Belongs to the Nudix hydrolase family. NudC subfamily.</text>
</comment>
<dbReference type="Gene3D" id="3.90.79.20">
    <property type="match status" value="1"/>
</dbReference>
<sequence>MNLHGDSLSSLSCLLIRTDGQVLQGSEGFIFSEIPDEIKEKIHSRIPMGNYNDQAWVALGIRADNVPPGYTSHTLREIAGHVSGNLPGLFCRGVQLIRFDLLTRFCGFCGSRASMKHDEIAKVCSSCGRVVFPRLSPAVIVRITDGENILLSRSPHFPPGMYSVQAGFVEPGESLEAAVHREVREEVGIEVTDIRYFGSQPWPFPDSLMIGFTARYAGGEIISDKKEIEDAGWFTRSTMPHLPGHDSIAYGLIHDWLSSEN</sequence>
<dbReference type="EC" id="3.6.1.22" evidence="4"/>
<dbReference type="InterPro" id="IPR049734">
    <property type="entry name" value="NudC-like_C"/>
</dbReference>
<protein>
    <recommendedName>
        <fullName evidence="4">NAD(+) diphosphatase</fullName>
        <ecNumber evidence="4">3.6.1.22</ecNumber>
    </recommendedName>
</protein>
<dbReference type="NCBIfam" id="NF001299">
    <property type="entry name" value="PRK00241.1"/>
    <property type="match status" value="1"/>
</dbReference>
<keyword evidence="5" id="KW-0479">Metal-binding</keyword>
<evidence type="ECO:0000256" key="6">
    <source>
        <dbReference type="ARBA" id="ARBA00022801"/>
    </source>
</evidence>
<evidence type="ECO:0000256" key="7">
    <source>
        <dbReference type="ARBA" id="ARBA00022842"/>
    </source>
</evidence>
<dbReference type="PANTHER" id="PTHR42904:SF6">
    <property type="entry name" value="NAD-CAPPED RNA HYDROLASE NUDT12"/>
    <property type="match status" value="1"/>
</dbReference>
<keyword evidence="7" id="KW-0460">Magnesium</keyword>
<dbReference type="GO" id="GO:0006742">
    <property type="term" value="P:NADP+ catabolic process"/>
    <property type="evidence" value="ECO:0007669"/>
    <property type="project" value="TreeGrafter"/>
</dbReference>
<dbReference type="PANTHER" id="PTHR42904">
    <property type="entry name" value="NUDIX HYDROLASE, NUDC SUBFAMILY"/>
    <property type="match status" value="1"/>
</dbReference>
<dbReference type="GO" id="GO:0046872">
    <property type="term" value="F:metal ion binding"/>
    <property type="evidence" value="ECO:0007669"/>
    <property type="project" value="UniProtKB-KW"/>
</dbReference>
<keyword evidence="12" id="KW-1185">Reference proteome</keyword>
<dbReference type="HOGENOM" id="CLU_037162_0_1_2"/>
<comment type="catalytic activity">
    <reaction evidence="9">
        <text>a 5'-end NAD(+)-phospho-ribonucleoside in mRNA + H2O = a 5'-end phospho-adenosine-phospho-ribonucleoside in mRNA + beta-nicotinamide D-ribonucleotide + 2 H(+)</text>
        <dbReference type="Rhea" id="RHEA:60876"/>
        <dbReference type="Rhea" id="RHEA-COMP:15698"/>
        <dbReference type="Rhea" id="RHEA-COMP:15719"/>
        <dbReference type="ChEBI" id="CHEBI:14649"/>
        <dbReference type="ChEBI" id="CHEBI:15377"/>
        <dbReference type="ChEBI" id="CHEBI:15378"/>
        <dbReference type="ChEBI" id="CHEBI:144029"/>
        <dbReference type="ChEBI" id="CHEBI:144051"/>
    </reaction>
    <physiologicalReaction direction="left-to-right" evidence="9">
        <dbReference type="Rhea" id="RHEA:60877"/>
    </physiologicalReaction>
</comment>
<dbReference type="PROSITE" id="PS00893">
    <property type="entry name" value="NUDIX_BOX"/>
    <property type="match status" value="1"/>
</dbReference>
<dbReference type="STRING" id="323259.Mhun_1582"/>
<gene>
    <name evidence="11" type="ordered locus">Mhun_1582</name>
</gene>
<dbReference type="CDD" id="cd03429">
    <property type="entry name" value="NUDIX_NADH_pyrophosphatase_Nudt13"/>
    <property type="match status" value="1"/>
</dbReference>
<dbReference type="EnsemblBacteria" id="ABD41313">
    <property type="protein sequence ID" value="ABD41313"/>
    <property type="gene ID" value="Mhun_1582"/>
</dbReference>
<dbReference type="InterPro" id="IPR015376">
    <property type="entry name" value="Znr_NADH_PPase"/>
</dbReference>
<evidence type="ECO:0000313" key="11">
    <source>
        <dbReference type="EMBL" id="ABD41313.1"/>
    </source>
</evidence>
<dbReference type="InterPro" id="IPR000086">
    <property type="entry name" value="NUDIX_hydrolase_dom"/>
</dbReference>
<accession>Q2FL28</accession>
<organism evidence="11 12">
    <name type="scientific">Methanospirillum hungatei JF-1 (strain ATCC 27890 / DSM 864 / NBRC 100397 / JF-1)</name>
    <dbReference type="NCBI Taxonomy" id="323259"/>
    <lineage>
        <taxon>Archaea</taxon>
        <taxon>Methanobacteriati</taxon>
        <taxon>Methanobacteriota</taxon>
        <taxon>Stenosarchaea group</taxon>
        <taxon>Methanomicrobia</taxon>
        <taxon>Methanomicrobiales</taxon>
        <taxon>Methanospirillaceae</taxon>
        <taxon>Methanospirillum</taxon>
    </lineage>
</organism>
<proteinExistence type="inferred from homology"/>
<evidence type="ECO:0000313" key="12">
    <source>
        <dbReference type="Proteomes" id="UP000001941"/>
    </source>
</evidence>
<evidence type="ECO:0000256" key="8">
    <source>
        <dbReference type="ARBA" id="ARBA00023027"/>
    </source>
</evidence>
<evidence type="ECO:0000259" key="10">
    <source>
        <dbReference type="PROSITE" id="PS51462"/>
    </source>
</evidence>
<dbReference type="EMBL" id="CP000254">
    <property type="protein sequence ID" value="ABD41313.1"/>
    <property type="molecule type" value="Genomic_DNA"/>
</dbReference>
<evidence type="ECO:0000256" key="9">
    <source>
        <dbReference type="ARBA" id="ARBA00023679"/>
    </source>
</evidence>
<dbReference type="InParanoid" id="Q2FL28"/>
<evidence type="ECO:0000256" key="5">
    <source>
        <dbReference type="ARBA" id="ARBA00022723"/>
    </source>
</evidence>
<dbReference type="InterPro" id="IPR020084">
    <property type="entry name" value="NUDIX_hydrolase_CS"/>
</dbReference>
<comment type="cofactor">
    <cofactor evidence="1">
        <name>Mg(2+)</name>
        <dbReference type="ChEBI" id="CHEBI:18420"/>
    </cofactor>
</comment>
<dbReference type="Pfam" id="PF00293">
    <property type="entry name" value="NUDIX"/>
    <property type="match status" value="1"/>
</dbReference>
<feature type="domain" description="Nudix hydrolase" evidence="10">
    <location>
        <begin position="133"/>
        <end position="255"/>
    </location>
</feature>
<dbReference type="AlphaFoldDB" id="Q2FL28"/>
<dbReference type="SUPFAM" id="SSF55811">
    <property type="entry name" value="Nudix"/>
    <property type="match status" value="1"/>
</dbReference>
<dbReference type="InterPro" id="IPR015797">
    <property type="entry name" value="NUDIX_hydrolase-like_dom_sf"/>
</dbReference>
<dbReference type="InterPro" id="IPR050241">
    <property type="entry name" value="NAD-cap_RNA_hydrolase_NudC"/>
</dbReference>
<dbReference type="GO" id="GO:0035529">
    <property type="term" value="F:NADH pyrophosphatase activity"/>
    <property type="evidence" value="ECO:0007669"/>
    <property type="project" value="TreeGrafter"/>
</dbReference>
<dbReference type="GO" id="GO:0019677">
    <property type="term" value="P:NAD+ catabolic process"/>
    <property type="evidence" value="ECO:0007669"/>
    <property type="project" value="TreeGrafter"/>
</dbReference>
<dbReference type="PRINTS" id="PR00502">
    <property type="entry name" value="NUDIXFAMILY"/>
</dbReference>